<evidence type="ECO:0000256" key="10">
    <source>
        <dbReference type="ARBA" id="ARBA00033083"/>
    </source>
</evidence>
<dbReference type="Pfam" id="PF10250">
    <property type="entry name" value="O-FucT"/>
    <property type="match status" value="1"/>
</dbReference>
<evidence type="ECO:0000256" key="8">
    <source>
        <dbReference type="ARBA" id="ARBA00025803"/>
    </source>
</evidence>
<dbReference type="InterPro" id="IPR045130">
    <property type="entry name" value="OFUT2-like"/>
</dbReference>
<comment type="catalytic activity">
    <reaction evidence="12">
        <text>L-seryl-[protein] + GDP-beta-L-fucose = 3-O-(alpha-L-fucosyl)-L-seryl-[protein] + GDP + H(+)</text>
        <dbReference type="Rhea" id="RHEA:63644"/>
        <dbReference type="Rhea" id="RHEA-COMP:9863"/>
        <dbReference type="Rhea" id="RHEA-COMP:17914"/>
        <dbReference type="ChEBI" id="CHEBI:15378"/>
        <dbReference type="ChEBI" id="CHEBI:29999"/>
        <dbReference type="ChEBI" id="CHEBI:57273"/>
        <dbReference type="ChEBI" id="CHEBI:58189"/>
        <dbReference type="ChEBI" id="CHEBI:189632"/>
        <dbReference type="EC" id="2.4.1.221"/>
    </reaction>
    <physiologicalReaction direction="left-to-right" evidence="12">
        <dbReference type="Rhea" id="RHEA:63645"/>
    </physiologicalReaction>
</comment>
<sequence length="407" mass="47382">MIFLSIILANLLFTSANLVLENDQCDAATKTCPDAAENTNDIKLLLYDVNPPEGFNLRRDVYMRFAIMLAEAQKDGKKENWRLVLPPWYNLFHWKSRVVKHEPMSWSYFFQVDALKSYAPVLEFNETFSQFTGNAIEIDVLYVLQNYKKLFEDGDYDDKWETTEDCYYDGEFWGYNNVTVKETVCVHYQGKISMLWELVALHPSAKTIMFSNGEIPLHTSYGTKVYWDCRKSMKFSKRLLDIADEYIKKELSCNKVKCDSYMAVHWRRQDFARSRGKDVPSPEQTAAQINKLLYEKRMDITGVFLATDATAEEIKKLKAALSRHSHEVKMFSPNHKDAMQLREGDYAVIDQIICSRAVYFIGTHESTFSFRIQEEREILGFPKETTFNRLCPDSGDCEKPARWTIVN</sequence>
<proteinExistence type="inferred from homology"/>
<dbReference type="InterPro" id="IPR019378">
    <property type="entry name" value="GDP-Fuc_O-FucTrfase"/>
</dbReference>
<comment type="pathway">
    <text evidence="2">Protein modification; protein glycosylation.</text>
</comment>
<reference evidence="14" key="1">
    <citation type="journal article" date="2016" name="Insect Biochem. Mol. Biol.">
        <title>Multifaceted biological insights from a draft genome sequence of the tobacco hornworm moth, Manduca sexta.</title>
        <authorList>
            <person name="Kanost M.R."/>
            <person name="Arrese E.L."/>
            <person name="Cao X."/>
            <person name="Chen Y.R."/>
            <person name="Chellapilla S."/>
            <person name="Goldsmith M.R."/>
            <person name="Grosse-Wilde E."/>
            <person name="Heckel D.G."/>
            <person name="Herndon N."/>
            <person name="Jiang H."/>
            <person name="Papanicolaou A."/>
            <person name="Qu J."/>
            <person name="Soulages J.L."/>
            <person name="Vogel H."/>
            <person name="Walters J."/>
            <person name="Waterhouse R.M."/>
            <person name="Ahn S.J."/>
            <person name="Almeida F.C."/>
            <person name="An C."/>
            <person name="Aqrawi P."/>
            <person name="Bretschneider A."/>
            <person name="Bryant W.B."/>
            <person name="Bucks S."/>
            <person name="Chao H."/>
            <person name="Chevignon G."/>
            <person name="Christen J.M."/>
            <person name="Clarke D.F."/>
            <person name="Dittmer N.T."/>
            <person name="Ferguson L.C.F."/>
            <person name="Garavelou S."/>
            <person name="Gordon K.H.J."/>
            <person name="Gunaratna R.T."/>
            <person name="Han Y."/>
            <person name="Hauser F."/>
            <person name="He Y."/>
            <person name="Heidel-Fischer H."/>
            <person name="Hirsh A."/>
            <person name="Hu Y."/>
            <person name="Jiang H."/>
            <person name="Kalra D."/>
            <person name="Klinner C."/>
            <person name="Konig C."/>
            <person name="Kovar C."/>
            <person name="Kroll A.R."/>
            <person name="Kuwar S.S."/>
            <person name="Lee S.L."/>
            <person name="Lehman R."/>
            <person name="Li K."/>
            <person name="Li Z."/>
            <person name="Liang H."/>
            <person name="Lovelace S."/>
            <person name="Lu Z."/>
            <person name="Mansfield J.H."/>
            <person name="McCulloch K.J."/>
            <person name="Mathew T."/>
            <person name="Morton B."/>
            <person name="Muzny D.M."/>
            <person name="Neunemann D."/>
            <person name="Ongeri F."/>
            <person name="Pauchet Y."/>
            <person name="Pu L.L."/>
            <person name="Pyrousis I."/>
            <person name="Rao X.J."/>
            <person name="Redding A."/>
            <person name="Roesel C."/>
            <person name="Sanchez-Gracia A."/>
            <person name="Schaack S."/>
            <person name="Shukla A."/>
            <person name="Tetreau G."/>
            <person name="Wang Y."/>
            <person name="Xiong G.H."/>
            <person name="Traut W."/>
            <person name="Walsh T.K."/>
            <person name="Worley K.C."/>
            <person name="Wu D."/>
            <person name="Wu W."/>
            <person name="Wu Y.Q."/>
            <person name="Zhang X."/>
            <person name="Zou Z."/>
            <person name="Zucker H."/>
            <person name="Briscoe A.D."/>
            <person name="Burmester T."/>
            <person name="Clem R.J."/>
            <person name="Feyereisen R."/>
            <person name="Grimmelikhuijzen C.J.P."/>
            <person name="Hamodrakas S.J."/>
            <person name="Hansson B.S."/>
            <person name="Huguet E."/>
            <person name="Jermiin L.S."/>
            <person name="Lan Q."/>
            <person name="Lehman H.K."/>
            <person name="Lorenzen M."/>
            <person name="Merzendorfer H."/>
            <person name="Michalopoulos I."/>
            <person name="Morton D.B."/>
            <person name="Muthukrishnan S."/>
            <person name="Oakeshott J.G."/>
            <person name="Palmer W."/>
            <person name="Park Y."/>
            <person name="Passarelli A.L."/>
            <person name="Rozas J."/>
            <person name="Schwartz L.M."/>
            <person name="Smith W."/>
            <person name="Southgate A."/>
            <person name="Vilcinskas A."/>
            <person name="Vogt R."/>
            <person name="Wang P."/>
            <person name="Werren J."/>
            <person name="Yu X.Q."/>
            <person name="Zhou J.J."/>
            <person name="Brown S.J."/>
            <person name="Scherer S.E."/>
            <person name="Richards S."/>
            <person name="Blissard G.W."/>
        </authorList>
    </citation>
    <scope>NUCLEOTIDE SEQUENCE</scope>
</reference>
<dbReference type="AlphaFoldDB" id="A0A922CXZ2"/>
<keyword evidence="15" id="KW-1185">Reference proteome</keyword>
<evidence type="ECO:0000256" key="1">
    <source>
        <dbReference type="ARBA" id="ARBA00004240"/>
    </source>
</evidence>
<evidence type="ECO:0000313" key="14">
    <source>
        <dbReference type="EMBL" id="KAG6462126.1"/>
    </source>
</evidence>
<dbReference type="PANTHER" id="PTHR13398:SF0">
    <property type="entry name" value="GDP-FUCOSE PROTEIN O-FUCOSYLTRANSFERASE 2"/>
    <property type="match status" value="1"/>
</dbReference>
<evidence type="ECO:0000256" key="9">
    <source>
        <dbReference type="ARBA" id="ARBA00026232"/>
    </source>
</evidence>
<dbReference type="CDD" id="cd11298">
    <property type="entry name" value="O-FucT-2"/>
    <property type="match status" value="1"/>
</dbReference>
<dbReference type="GO" id="GO:0006004">
    <property type="term" value="P:fucose metabolic process"/>
    <property type="evidence" value="ECO:0007669"/>
    <property type="project" value="UniProtKB-KW"/>
</dbReference>
<dbReference type="EMBL" id="JH668813">
    <property type="protein sequence ID" value="KAG6462126.1"/>
    <property type="molecule type" value="Genomic_DNA"/>
</dbReference>
<feature type="chain" id="PRO_5037056891" description="GDP-fucose protein O-fucosyltransferase 2" evidence="13">
    <location>
        <begin position="17"/>
        <end position="407"/>
    </location>
</feature>
<evidence type="ECO:0000256" key="6">
    <source>
        <dbReference type="ARBA" id="ARBA00023253"/>
    </source>
</evidence>
<dbReference type="GO" id="GO:0046922">
    <property type="term" value="F:peptide-O-fucosyltransferase activity"/>
    <property type="evidence" value="ECO:0007669"/>
    <property type="project" value="UniProtKB-EC"/>
</dbReference>
<dbReference type="EC" id="2.4.1.221" evidence="3"/>
<gene>
    <name evidence="14" type="ORF">O3G_MSEX013072</name>
</gene>
<evidence type="ECO:0000256" key="5">
    <source>
        <dbReference type="ARBA" id="ARBA00022824"/>
    </source>
</evidence>
<organism evidence="14 15">
    <name type="scientific">Manduca sexta</name>
    <name type="common">Tobacco hawkmoth</name>
    <name type="synonym">Tobacco hornworm</name>
    <dbReference type="NCBI Taxonomy" id="7130"/>
    <lineage>
        <taxon>Eukaryota</taxon>
        <taxon>Metazoa</taxon>
        <taxon>Ecdysozoa</taxon>
        <taxon>Arthropoda</taxon>
        <taxon>Hexapoda</taxon>
        <taxon>Insecta</taxon>
        <taxon>Pterygota</taxon>
        <taxon>Neoptera</taxon>
        <taxon>Endopterygota</taxon>
        <taxon>Lepidoptera</taxon>
        <taxon>Glossata</taxon>
        <taxon>Ditrysia</taxon>
        <taxon>Bombycoidea</taxon>
        <taxon>Sphingidae</taxon>
        <taxon>Sphinginae</taxon>
        <taxon>Sphingini</taxon>
        <taxon>Manduca</taxon>
    </lineage>
</organism>
<keyword evidence="6" id="KW-0294">Fucose metabolism</keyword>
<dbReference type="Proteomes" id="UP000791440">
    <property type="component" value="Unassembled WGS sequence"/>
</dbReference>
<comment type="similarity">
    <text evidence="8">Belongs to the glycosyltransferase 68 family.</text>
</comment>
<dbReference type="PANTHER" id="PTHR13398">
    <property type="entry name" value="GDP-FUCOSE PROTEIN O-FUCOSYLTRANSFERASE 2"/>
    <property type="match status" value="1"/>
</dbReference>
<dbReference type="Gene3D" id="3.40.50.11340">
    <property type="match status" value="1"/>
</dbReference>
<evidence type="ECO:0000256" key="3">
    <source>
        <dbReference type="ARBA" id="ARBA00012196"/>
    </source>
</evidence>
<evidence type="ECO:0000256" key="2">
    <source>
        <dbReference type="ARBA" id="ARBA00004922"/>
    </source>
</evidence>
<keyword evidence="13" id="KW-0732">Signal</keyword>
<evidence type="ECO:0000256" key="4">
    <source>
        <dbReference type="ARBA" id="ARBA00022679"/>
    </source>
</evidence>
<keyword evidence="7" id="KW-0119">Carbohydrate metabolism</keyword>
<feature type="signal peptide" evidence="13">
    <location>
        <begin position="1"/>
        <end position="16"/>
    </location>
</feature>
<evidence type="ECO:0000256" key="11">
    <source>
        <dbReference type="ARBA" id="ARBA00047273"/>
    </source>
</evidence>
<reference evidence="14" key="2">
    <citation type="submission" date="2020-12" db="EMBL/GenBank/DDBJ databases">
        <authorList>
            <person name="Kanost M."/>
        </authorList>
    </citation>
    <scope>NUCLEOTIDE SEQUENCE</scope>
</reference>
<keyword evidence="4" id="KW-0808">Transferase</keyword>
<comment type="subcellular location">
    <subcellularLocation>
        <location evidence="1">Endoplasmic reticulum</location>
    </subcellularLocation>
</comment>
<evidence type="ECO:0000313" key="15">
    <source>
        <dbReference type="Proteomes" id="UP000791440"/>
    </source>
</evidence>
<dbReference type="OrthoDB" id="422368at2759"/>
<evidence type="ECO:0000256" key="12">
    <source>
        <dbReference type="ARBA" id="ARBA00048647"/>
    </source>
</evidence>
<protein>
    <recommendedName>
        <fullName evidence="9">GDP-fucose protein O-fucosyltransferase 2</fullName>
        <ecNumber evidence="3">2.4.1.221</ecNumber>
    </recommendedName>
    <alternativeName>
        <fullName evidence="10">Peptide-O-fucosyltransferase 2</fullName>
    </alternativeName>
</protein>
<keyword evidence="5" id="KW-0256">Endoplasmic reticulum</keyword>
<comment type="caution">
    <text evidence="14">The sequence shown here is derived from an EMBL/GenBank/DDBJ whole genome shotgun (WGS) entry which is preliminary data.</text>
</comment>
<evidence type="ECO:0000256" key="7">
    <source>
        <dbReference type="ARBA" id="ARBA00023277"/>
    </source>
</evidence>
<comment type="catalytic activity">
    <reaction evidence="11">
        <text>L-threonyl-[protein] + GDP-beta-L-fucose = 3-O-(alpha-L-fucosyl)-L-threonyl-[protein] + GDP + H(+)</text>
        <dbReference type="Rhea" id="RHEA:70491"/>
        <dbReference type="Rhea" id="RHEA-COMP:11060"/>
        <dbReference type="Rhea" id="RHEA-COMP:17915"/>
        <dbReference type="ChEBI" id="CHEBI:15378"/>
        <dbReference type="ChEBI" id="CHEBI:30013"/>
        <dbReference type="ChEBI" id="CHEBI:57273"/>
        <dbReference type="ChEBI" id="CHEBI:58189"/>
        <dbReference type="ChEBI" id="CHEBI:189631"/>
        <dbReference type="EC" id="2.4.1.221"/>
    </reaction>
    <physiologicalReaction direction="left-to-right" evidence="11">
        <dbReference type="Rhea" id="RHEA:70492"/>
    </physiologicalReaction>
</comment>
<evidence type="ECO:0000256" key="13">
    <source>
        <dbReference type="SAM" id="SignalP"/>
    </source>
</evidence>
<name>A0A922CXZ2_MANSE</name>
<dbReference type="Gene3D" id="3.40.50.11350">
    <property type="match status" value="1"/>
</dbReference>
<accession>A0A922CXZ2</accession>
<dbReference type="GO" id="GO:0005783">
    <property type="term" value="C:endoplasmic reticulum"/>
    <property type="evidence" value="ECO:0007669"/>
    <property type="project" value="UniProtKB-SubCell"/>
</dbReference>